<sequence>MLFEQCAPDVSPVTLDAVIQTESAGNPYVVANVDDGTSHKFNSQPEATRFINSLSQQGKRFSAGLMQIYSGNFEKLGLDNNSVFDPCTNIKAGAKILVENFDSAKEGSEQERLKKSLSTYYSGNETRGFKKEPQYSNTSYVERVQGKVYKVPALEPDQQNQSRSATIDEPKKTPDQQWDLFGDFNNAQ</sequence>
<gene>
    <name evidence="3" type="primary">traB</name>
</gene>
<evidence type="ECO:0000259" key="2">
    <source>
        <dbReference type="Pfam" id="PF01464"/>
    </source>
</evidence>
<feature type="region of interest" description="Disordered" evidence="1">
    <location>
        <begin position="150"/>
        <end position="188"/>
    </location>
</feature>
<dbReference type="CAZy" id="GH23">
    <property type="family name" value="Glycoside Hydrolase Family 23"/>
</dbReference>
<proteinExistence type="predicted"/>
<evidence type="ECO:0000313" key="3">
    <source>
        <dbReference type="EMBL" id="ABI83637.1"/>
    </source>
</evidence>
<reference evidence="3" key="1">
    <citation type="journal article" date="2006" name="PLoS ONE">
        <title>Detection of Conjugation Related Type Four Secretion Machinery in Aeromonas culicicola.</title>
        <authorList>
            <person name="Rangrez A.Y."/>
            <person name="Dayananda K.M."/>
            <person name="Atanur S."/>
            <person name="Joshi R."/>
            <person name="Patole M.S."/>
            <person name="Shouche Y.S."/>
        </authorList>
    </citation>
    <scope>NUCLEOTIDE SEQUENCE</scope>
    <source>
        <strain evidence="3">MTCC 3249</strain>
    </source>
</reference>
<protein>
    <submittedName>
        <fullName evidence="3">Conjugal transfer protein</fullName>
    </submittedName>
</protein>
<dbReference type="Gene3D" id="1.10.530.10">
    <property type="match status" value="1"/>
</dbReference>
<dbReference type="AlphaFoldDB" id="A1YBM9"/>
<organism evidence="3">
    <name type="scientific">Aeromonas veronii</name>
    <dbReference type="NCBI Taxonomy" id="654"/>
    <lineage>
        <taxon>Bacteria</taxon>
        <taxon>Pseudomonadati</taxon>
        <taxon>Pseudomonadota</taxon>
        <taxon>Gammaproteobacteria</taxon>
        <taxon>Aeromonadales</taxon>
        <taxon>Aeromonadaceae</taxon>
        <taxon>Aeromonas</taxon>
    </lineage>
</organism>
<dbReference type="CDD" id="cd16892">
    <property type="entry name" value="LT_VirB1-like"/>
    <property type="match status" value="1"/>
</dbReference>
<dbReference type="SUPFAM" id="SSF53955">
    <property type="entry name" value="Lysozyme-like"/>
    <property type="match status" value="1"/>
</dbReference>
<dbReference type="InterPro" id="IPR008258">
    <property type="entry name" value="Transglycosylase_SLT_dom_1"/>
</dbReference>
<dbReference type="Pfam" id="PF01464">
    <property type="entry name" value="SLT"/>
    <property type="match status" value="1"/>
</dbReference>
<feature type="domain" description="Transglycosylase SLT" evidence="2">
    <location>
        <begin position="5"/>
        <end position="135"/>
    </location>
</feature>
<accession>A1YBM9</accession>
<evidence type="ECO:0000256" key="1">
    <source>
        <dbReference type="SAM" id="MobiDB-lite"/>
    </source>
</evidence>
<dbReference type="EMBL" id="DQ890522">
    <property type="protein sequence ID" value="ABI83637.1"/>
    <property type="molecule type" value="Genomic_DNA"/>
</dbReference>
<dbReference type="InterPro" id="IPR023346">
    <property type="entry name" value="Lysozyme-like_dom_sf"/>
</dbReference>
<name>A1YBM9_AERVE</name>